<keyword evidence="2" id="KW-0677">Repeat</keyword>
<name>A0A4Y7KWC2_PAPSO</name>
<dbReference type="Pfam" id="PF01344">
    <property type="entry name" value="Kelch_1"/>
    <property type="match status" value="2"/>
</dbReference>
<gene>
    <name evidence="4" type="ORF">C5167_000758</name>
</gene>
<dbReference type="AlphaFoldDB" id="A0A4Y7KWC2"/>
<keyword evidence="1" id="KW-0880">Kelch repeat</keyword>
<dbReference type="SUPFAM" id="SSF81383">
    <property type="entry name" value="F-box domain"/>
    <property type="match status" value="1"/>
</dbReference>
<dbReference type="Gene3D" id="2.120.10.80">
    <property type="entry name" value="Kelch-type beta propeller"/>
    <property type="match status" value="1"/>
</dbReference>
<protein>
    <recommendedName>
        <fullName evidence="3">F-box domain-containing protein</fullName>
    </recommendedName>
</protein>
<dbReference type="InterPro" id="IPR015915">
    <property type="entry name" value="Kelch-typ_b-propeller"/>
</dbReference>
<organism evidence="4 5">
    <name type="scientific">Papaver somniferum</name>
    <name type="common">Opium poppy</name>
    <dbReference type="NCBI Taxonomy" id="3469"/>
    <lineage>
        <taxon>Eukaryota</taxon>
        <taxon>Viridiplantae</taxon>
        <taxon>Streptophyta</taxon>
        <taxon>Embryophyta</taxon>
        <taxon>Tracheophyta</taxon>
        <taxon>Spermatophyta</taxon>
        <taxon>Magnoliopsida</taxon>
        <taxon>Ranunculales</taxon>
        <taxon>Papaveraceae</taxon>
        <taxon>Papaveroideae</taxon>
        <taxon>Papaver</taxon>
    </lineage>
</organism>
<evidence type="ECO:0000313" key="5">
    <source>
        <dbReference type="Proteomes" id="UP000316621"/>
    </source>
</evidence>
<evidence type="ECO:0000256" key="1">
    <source>
        <dbReference type="ARBA" id="ARBA00022441"/>
    </source>
</evidence>
<dbReference type="OMA" id="WKYSLIC"/>
<evidence type="ECO:0000313" key="4">
    <source>
        <dbReference type="EMBL" id="RZC76411.1"/>
    </source>
</evidence>
<dbReference type="PANTHER" id="PTHR46122">
    <property type="entry name" value="GALACTOSE OXIDASE/KELCH REPEAT PROTEIN-RELATED"/>
    <property type="match status" value="1"/>
</dbReference>
<dbReference type="FunFam" id="2.120.10.80:FF:000007">
    <property type="entry name" value="F-box/kelch-repeat protein SKIP11"/>
    <property type="match status" value="1"/>
</dbReference>
<dbReference type="EMBL" id="CM010723">
    <property type="protein sequence ID" value="RZC76411.1"/>
    <property type="molecule type" value="Genomic_DNA"/>
</dbReference>
<evidence type="ECO:0000256" key="2">
    <source>
        <dbReference type="ARBA" id="ARBA00022737"/>
    </source>
</evidence>
<evidence type="ECO:0000259" key="3">
    <source>
        <dbReference type="Pfam" id="PF00646"/>
    </source>
</evidence>
<dbReference type="InterPro" id="IPR001810">
    <property type="entry name" value="F-box_dom"/>
</dbReference>
<dbReference type="Pfam" id="PF00646">
    <property type="entry name" value="F-box"/>
    <property type="match status" value="1"/>
</dbReference>
<dbReference type="STRING" id="3469.A0A4Y7KWC2"/>
<proteinExistence type="predicted"/>
<dbReference type="SUPFAM" id="SSF117281">
    <property type="entry name" value="Kelch motif"/>
    <property type="match status" value="1"/>
</dbReference>
<dbReference type="Gramene" id="RZC76411">
    <property type="protein sequence ID" value="RZC76411"/>
    <property type="gene ID" value="C5167_000758"/>
</dbReference>
<reference evidence="4 5" key="1">
    <citation type="journal article" date="2018" name="Science">
        <title>The opium poppy genome and morphinan production.</title>
        <authorList>
            <person name="Guo L."/>
            <person name="Winzer T."/>
            <person name="Yang X."/>
            <person name="Li Y."/>
            <person name="Ning Z."/>
            <person name="He Z."/>
            <person name="Teodor R."/>
            <person name="Lu Y."/>
            <person name="Bowser T.A."/>
            <person name="Graham I.A."/>
            <person name="Ye K."/>
        </authorList>
    </citation>
    <scope>NUCLEOTIDE SEQUENCE [LARGE SCALE GENOMIC DNA]</scope>
    <source>
        <strain evidence="5">cv. HN1</strain>
        <tissue evidence="4">Leaves</tissue>
    </source>
</reference>
<sequence>MRFKGGDYDGSLLPGLHDDISLNCLAYVRRSDYASLISVSKRFNSLVNTGYLYGLRKKMGIAEHWMYLVCDLKEWEAFDPTTKKWMTLPEIPCDVCFKNTDKESLAVGTELLVFGREVFDFAIWKYSLITREWAKCQSMNHPRCLFGSGSFGSITIVAGGSDRSGIFLDSAELYDSQSGKWEILPKMNCPRKLCSGVFMDGKFYVIGGMSCERQNVNGVMTTTIIPLVSGEEYNLQTKQWRKIEGMYPSVSRAAQAPPLVAVVDNQLYAAESLTNMVKKYDKEKNCWNVLGRLPVRADSSNGWGLAFRACGNQLVVVGGHNGRKVIVLHSWSPNSGLVDGEIEWKVLDVRQNLGFVYNCAVMGC</sequence>
<dbReference type="InterPro" id="IPR006652">
    <property type="entry name" value="Kelch_1"/>
</dbReference>
<dbReference type="CDD" id="cd22152">
    <property type="entry name" value="F-box_AtAFR-like"/>
    <property type="match status" value="1"/>
</dbReference>
<accession>A0A4Y7KWC2</accession>
<dbReference type="GO" id="GO:0005634">
    <property type="term" value="C:nucleus"/>
    <property type="evidence" value="ECO:0007669"/>
    <property type="project" value="TreeGrafter"/>
</dbReference>
<dbReference type="OrthoDB" id="191037at2759"/>
<dbReference type="Proteomes" id="UP000316621">
    <property type="component" value="Chromosome 9"/>
</dbReference>
<keyword evidence="5" id="KW-1185">Reference proteome</keyword>
<dbReference type="InterPro" id="IPR052439">
    <property type="entry name" value="F-box/Kelch-repeat"/>
</dbReference>
<feature type="domain" description="F-box" evidence="3">
    <location>
        <begin position="15"/>
        <end position="49"/>
    </location>
</feature>
<dbReference type="SMART" id="SM00612">
    <property type="entry name" value="Kelch"/>
    <property type="match status" value="2"/>
</dbReference>
<dbReference type="InterPro" id="IPR036047">
    <property type="entry name" value="F-box-like_dom_sf"/>
</dbReference>
<dbReference type="PANTHER" id="PTHR46122:SF1">
    <property type="entry name" value="F-BOX DOMAIN-CONTAINING PROTEIN"/>
    <property type="match status" value="1"/>
</dbReference>